<evidence type="ECO:0000313" key="3">
    <source>
        <dbReference type="Proteomes" id="UP001174932"/>
    </source>
</evidence>
<name>A0ABT8YPI8_9HYPH</name>
<dbReference type="RefSeq" id="WP_304377468.1">
    <property type="nucleotide sequence ID" value="NZ_JAUOZU010000012.1"/>
</dbReference>
<accession>A0ABT8YPI8</accession>
<comment type="caution">
    <text evidence="2">The sequence shown here is derived from an EMBL/GenBank/DDBJ whole genome shotgun (WGS) entry which is preliminary data.</text>
</comment>
<dbReference type="Proteomes" id="UP001174932">
    <property type="component" value="Unassembled WGS sequence"/>
</dbReference>
<gene>
    <name evidence="2" type="ORF">Q4481_16325</name>
</gene>
<sequence length="122" mass="13360">MKKLLSLGLLALSLVAAGTSFVQADEVTFSIRNSHPNAVEVELYSQDRNHVWPGGGEIYLFDDGETKEIPLSCESGEKICYGAWISGDRETYWGVGPDNQQSCTDCCYTCEGGKTETIDLVE</sequence>
<keyword evidence="1" id="KW-0732">Signal</keyword>
<keyword evidence="3" id="KW-1185">Reference proteome</keyword>
<feature type="signal peptide" evidence="1">
    <location>
        <begin position="1"/>
        <end position="24"/>
    </location>
</feature>
<evidence type="ECO:0000256" key="1">
    <source>
        <dbReference type="SAM" id="SignalP"/>
    </source>
</evidence>
<feature type="chain" id="PRO_5046352231" evidence="1">
    <location>
        <begin position="25"/>
        <end position="122"/>
    </location>
</feature>
<evidence type="ECO:0000313" key="2">
    <source>
        <dbReference type="EMBL" id="MDO6965534.1"/>
    </source>
</evidence>
<dbReference type="EMBL" id="JAUOZU010000012">
    <property type="protein sequence ID" value="MDO6965534.1"/>
    <property type="molecule type" value="Genomic_DNA"/>
</dbReference>
<proteinExistence type="predicted"/>
<reference evidence="2" key="1">
    <citation type="journal article" date="2015" name="Int. J. Syst. Evol. Microbiol.">
        <title>Rhizobium alvei sp. nov., isolated from a freshwater river.</title>
        <authorList>
            <person name="Sheu S.Y."/>
            <person name="Huang H.W."/>
            <person name="Young C.C."/>
            <person name="Chen W.M."/>
        </authorList>
    </citation>
    <scope>NUCLEOTIDE SEQUENCE</scope>
    <source>
        <strain evidence="2">TNR-22</strain>
    </source>
</reference>
<reference evidence="2" key="2">
    <citation type="submission" date="2023-07" db="EMBL/GenBank/DDBJ databases">
        <authorList>
            <person name="Shen H."/>
        </authorList>
    </citation>
    <scope>NUCLEOTIDE SEQUENCE</scope>
    <source>
        <strain evidence="2">TNR-22</strain>
    </source>
</reference>
<protein>
    <submittedName>
        <fullName evidence="2">Uncharacterized protein</fullName>
    </submittedName>
</protein>
<organism evidence="2 3">
    <name type="scientific">Rhizobium alvei</name>
    <dbReference type="NCBI Taxonomy" id="1132659"/>
    <lineage>
        <taxon>Bacteria</taxon>
        <taxon>Pseudomonadati</taxon>
        <taxon>Pseudomonadota</taxon>
        <taxon>Alphaproteobacteria</taxon>
        <taxon>Hyphomicrobiales</taxon>
        <taxon>Rhizobiaceae</taxon>
        <taxon>Rhizobium/Agrobacterium group</taxon>
        <taxon>Rhizobium</taxon>
    </lineage>
</organism>